<protein>
    <submittedName>
        <fullName evidence="4">Monensin-resistant homolog 2 (inferred by orthology to a C. elegans protein)</fullName>
    </submittedName>
</protein>
<sequence>MYALCKAALPQNYFMRFVNVNPMASTHNGNSTNNVYSNVSLQDKDLQFASKDGEVAVGQFNQVVATGTVCPTPSLTSAFHNLSVMITSKNIQVAKVLISCAQANASQLNDCWHLVLNCVQHLVWILDMRPTIQGGFMIDGESSNESGNASGSSTALMTDSAPTPTSASTSPMVSSNVVLTTAIRTEVRTIGLMLNRLFESTNQLDDVSLHHIIAALCKLSSEIMLIPQHLIREPSFFAVAKLQQTAMANIERIEVLWKPITAHLIEVYL</sequence>
<organism evidence="4">
    <name type="scientific">Anisakis simplex</name>
    <name type="common">Herring worm</name>
    <dbReference type="NCBI Taxonomy" id="6269"/>
    <lineage>
        <taxon>Eukaryota</taxon>
        <taxon>Metazoa</taxon>
        <taxon>Ecdysozoa</taxon>
        <taxon>Nematoda</taxon>
        <taxon>Chromadorea</taxon>
        <taxon>Rhabditida</taxon>
        <taxon>Spirurina</taxon>
        <taxon>Ascaridomorpha</taxon>
        <taxon>Ascaridoidea</taxon>
        <taxon>Anisakidae</taxon>
        <taxon>Anisakis</taxon>
        <taxon>Anisakis simplex complex</taxon>
    </lineage>
</organism>
<dbReference type="Proteomes" id="UP000267096">
    <property type="component" value="Unassembled WGS sequence"/>
</dbReference>
<proteinExistence type="predicted"/>
<gene>
    <name evidence="2" type="ORF">ASIM_LOCUS4157</name>
</gene>
<evidence type="ECO:0000313" key="4">
    <source>
        <dbReference type="WBParaSite" id="ASIM_0000434401-mRNA-1"/>
    </source>
</evidence>
<name>A0A0M3J9S5_ANISI</name>
<reference evidence="2 3" key="2">
    <citation type="submission" date="2018-11" db="EMBL/GenBank/DDBJ databases">
        <authorList>
            <consortium name="Pathogen Informatics"/>
        </authorList>
    </citation>
    <scope>NUCLEOTIDE SEQUENCE [LARGE SCALE GENOMIC DNA]</scope>
</reference>
<dbReference type="AlphaFoldDB" id="A0A0M3J9S5"/>
<dbReference type="OrthoDB" id="5859289at2759"/>
<dbReference type="EMBL" id="UYRR01007038">
    <property type="protein sequence ID" value="VDK23241.1"/>
    <property type="molecule type" value="Genomic_DNA"/>
</dbReference>
<feature type="compositionally biased region" description="Low complexity" evidence="1">
    <location>
        <begin position="160"/>
        <end position="171"/>
    </location>
</feature>
<evidence type="ECO:0000313" key="2">
    <source>
        <dbReference type="EMBL" id="VDK23241.1"/>
    </source>
</evidence>
<reference evidence="4" key="1">
    <citation type="submission" date="2017-02" db="UniProtKB">
        <authorList>
            <consortium name="WormBaseParasite"/>
        </authorList>
    </citation>
    <scope>IDENTIFICATION</scope>
</reference>
<accession>A0A0M3J9S5</accession>
<feature type="compositionally biased region" description="Low complexity" evidence="1">
    <location>
        <begin position="143"/>
        <end position="153"/>
    </location>
</feature>
<feature type="region of interest" description="Disordered" evidence="1">
    <location>
        <begin position="143"/>
        <end position="171"/>
    </location>
</feature>
<evidence type="ECO:0000313" key="3">
    <source>
        <dbReference type="Proteomes" id="UP000267096"/>
    </source>
</evidence>
<evidence type="ECO:0000256" key="1">
    <source>
        <dbReference type="SAM" id="MobiDB-lite"/>
    </source>
</evidence>
<dbReference type="WBParaSite" id="ASIM_0000434401-mRNA-1">
    <property type="protein sequence ID" value="ASIM_0000434401-mRNA-1"/>
    <property type="gene ID" value="ASIM_0000434401"/>
</dbReference>
<keyword evidence="3" id="KW-1185">Reference proteome</keyword>